<feature type="transmembrane region" description="Helical" evidence="1">
    <location>
        <begin position="77"/>
        <end position="98"/>
    </location>
</feature>
<name>A0A7H9BJL8_9NEIS</name>
<feature type="transmembrane region" description="Helical" evidence="1">
    <location>
        <begin position="39"/>
        <end position="57"/>
    </location>
</feature>
<dbReference type="KEGG" id="chiz:HQ393_05495"/>
<sequence>MNLTIRDYMAFFTAFAVMFIYYLTWYLFRYMSWPWHNSYNIPGFFLLLLSWPWSGFLFSAQSYFEGLNIFGKYSSQIFLNLLTSIGFGLNVVIVKKVFVGIKLMLK</sequence>
<organism evidence="2 3">
    <name type="scientific">Chitinibacter bivalviorum</name>
    <dbReference type="NCBI Taxonomy" id="2739434"/>
    <lineage>
        <taxon>Bacteria</taxon>
        <taxon>Pseudomonadati</taxon>
        <taxon>Pseudomonadota</taxon>
        <taxon>Betaproteobacteria</taxon>
        <taxon>Neisseriales</taxon>
        <taxon>Chitinibacteraceae</taxon>
        <taxon>Chitinibacter</taxon>
    </lineage>
</organism>
<proteinExistence type="predicted"/>
<dbReference type="RefSeq" id="WP_179357834.1">
    <property type="nucleotide sequence ID" value="NZ_CP058627.1"/>
</dbReference>
<dbReference type="EMBL" id="CP058627">
    <property type="protein sequence ID" value="QLG87754.1"/>
    <property type="molecule type" value="Genomic_DNA"/>
</dbReference>
<protein>
    <submittedName>
        <fullName evidence="2">Uncharacterized protein</fullName>
    </submittedName>
</protein>
<dbReference type="Proteomes" id="UP000509597">
    <property type="component" value="Chromosome"/>
</dbReference>
<keyword evidence="1" id="KW-1133">Transmembrane helix</keyword>
<evidence type="ECO:0000313" key="3">
    <source>
        <dbReference type="Proteomes" id="UP000509597"/>
    </source>
</evidence>
<gene>
    <name evidence="2" type="ORF">HQ393_05495</name>
</gene>
<reference evidence="2 3" key="1">
    <citation type="submission" date="2020-07" db="EMBL/GenBank/DDBJ databases">
        <title>Complete genome sequence of Chitinibacter sp. 2T18.</title>
        <authorList>
            <person name="Bae J.-W."/>
            <person name="Choi J.-W."/>
        </authorList>
    </citation>
    <scope>NUCLEOTIDE SEQUENCE [LARGE SCALE GENOMIC DNA]</scope>
    <source>
        <strain evidence="2 3">2T18</strain>
    </source>
</reference>
<accession>A0A7H9BJL8</accession>
<keyword evidence="1" id="KW-0472">Membrane</keyword>
<keyword evidence="3" id="KW-1185">Reference proteome</keyword>
<evidence type="ECO:0000256" key="1">
    <source>
        <dbReference type="SAM" id="Phobius"/>
    </source>
</evidence>
<evidence type="ECO:0000313" key="2">
    <source>
        <dbReference type="EMBL" id="QLG87754.1"/>
    </source>
</evidence>
<dbReference type="AlphaFoldDB" id="A0A7H9BJL8"/>
<feature type="transmembrane region" description="Helical" evidence="1">
    <location>
        <begin position="6"/>
        <end position="27"/>
    </location>
</feature>
<keyword evidence="1" id="KW-0812">Transmembrane</keyword>